<dbReference type="PANTHER" id="PTHR32039:SF7">
    <property type="entry name" value="COMPETENCE PROTEIN COMM"/>
    <property type="match status" value="1"/>
</dbReference>
<dbReference type="EMBL" id="LYVF01000018">
    <property type="protein sequence ID" value="OAT86368.1"/>
    <property type="molecule type" value="Genomic_DNA"/>
</dbReference>
<organism evidence="3 4">
    <name type="scientific">Desulfotomaculum copahuensis</name>
    <dbReference type="NCBI Taxonomy" id="1838280"/>
    <lineage>
        <taxon>Bacteria</taxon>
        <taxon>Bacillati</taxon>
        <taxon>Bacillota</taxon>
        <taxon>Clostridia</taxon>
        <taxon>Eubacteriales</taxon>
        <taxon>Desulfotomaculaceae</taxon>
        <taxon>Desulfotomaculum</taxon>
    </lineage>
</organism>
<dbReference type="SUPFAM" id="SSF52540">
    <property type="entry name" value="P-loop containing nucleoside triphosphate hydrolases"/>
    <property type="match status" value="1"/>
</dbReference>
<dbReference type="InterPro" id="IPR020568">
    <property type="entry name" value="Ribosomal_Su5_D2-typ_SF"/>
</dbReference>
<reference evidence="3 4" key="1">
    <citation type="submission" date="2016-04" db="EMBL/GenBank/DDBJ databases">
        <authorList>
            <person name="Evans L.H."/>
            <person name="Alamgir A."/>
            <person name="Owens N."/>
            <person name="Weber N.D."/>
            <person name="Virtaneva K."/>
            <person name="Barbian K."/>
            <person name="Babar A."/>
            <person name="Rosenke K."/>
        </authorList>
    </citation>
    <scope>NUCLEOTIDE SEQUENCE [LARGE SCALE GENOMIC DNA]</scope>
    <source>
        <strain evidence="3 4">LMa1</strain>
    </source>
</reference>
<evidence type="ECO:0000256" key="1">
    <source>
        <dbReference type="ARBA" id="ARBA00006354"/>
    </source>
</evidence>
<accession>A0A1B7LIG7</accession>
<dbReference type="Pfam" id="PF13541">
    <property type="entry name" value="ChlI"/>
    <property type="match status" value="1"/>
</dbReference>
<dbReference type="InterPro" id="IPR014721">
    <property type="entry name" value="Ribsml_uS5_D2-typ_fold_subgr"/>
</dbReference>
<feature type="domain" description="AAA+ ATPase" evidence="2">
    <location>
        <begin position="213"/>
        <end position="350"/>
    </location>
</feature>
<dbReference type="InterPro" id="IPR045006">
    <property type="entry name" value="CHLI-like"/>
</dbReference>
<evidence type="ECO:0000313" key="3">
    <source>
        <dbReference type="EMBL" id="OAT86368.1"/>
    </source>
</evidence>
<dbReference type="SUPFAM" id="SSF54211">
    <property type="entry name" value="Ribosomal protein S5 domain 2-like"/>
    <property type="match status" value="1"/>
</dbReference>
<comment type="caution">
    <text evidence="3">The sequence shown here is derived from an EMBL/GenBank/DDBJ whole genome shotgun (WGS) entry which is preliminary data.</text>
</comment>
<dbReference type="PANTHER" id="PTHR32039">
    <property type="entry name" value="MAGNESIUM-CHELATASE SUBUNIT CHLI"/>
    <property type="match status" value="1"/>
</dbReference>
<sequence length="355" mass="37302">MLAIVKSLALHGLDGRVVQVEVDVSNGLPAFDLTGLPDAAVRESRDRVRAAVKNAGFDYPARRITVNLAPADVRKEGPLYDLPIAAAILAATGQVEPAALDRFALLGELSLNGGLRAVAGVLPSVLAARAHGLKAVVVPVDNAAEAALVQGMDVYPAAGLAQLGRFLRGEETITPFRVDLASLMSAGPAEAPDMSDVRGQATARRALEVAAAGGHNLLMAGPPGSGKTMLARRLPGIMPDPAFEEMLEITKLYSLAGLLKTGRPLVVERPFRAPHHSASAVAIVGGGRYPRPGEISLAHHGVLFLDELPEFHRDVLEALRQPLEDGVVTISRINAAACFPAALILVAAMNPWRFV</sequence>
<dbReference type="Pfam" id="PF01078">
    <property type="entry name" value="Mg_chelatase"/>
    <property type="match status" value="1"/>
</dbReference>
<dbReference type="Proteomes" id="UP000078532">
    <property type="component" value="Unassembled WGS sequence"/>
</dbReference>
<evidence type="ECO:0000259" key="2">
    <source>
        <dbReference type="SMART" id="SM00382"/>
    </source>
</evidence>
<dbReference type="InterPro" id="IPR027417">
    <property type="entry name" value="P-loop_NTPase"/>
</dbReference>
<dbReference type="Gene3D" id="3.30.230.10">
    <property type="match status" value="1"/>
</dbReference>
<evidence type="ECO:0000313" key="4">
    <source>
        <dbReference type="Proteomes" id="UP000078532"/>
    </source>
</evidence>
<dbReference type="InterPro" id="IPR004482">
    <property type="entry name" value="Mg_chelat-rel"/>
</dbReference>
<dbReference type="NCBIfam" id="TIGR00368">
    <property type="entry name" value="YifB family Mg chelatase-like AAA ATPase"/>
    <property type="match status" value="1"/>
</dbReference>
<dbReference type="GO" id="GO:0005524">
    <property type="term" value="F:ATP binding"/>
    <property type="evidence" value="ECO:0007669"/>
    <property type="project" value="InterPro"/>
</dbReference>
<dbReference type="OrthoDB" id="9813147at2"/>
<dbReference type="AlphaFoldDB" id="A0A1B7LIG7"/>
<dbReference type="Gene3D" id="3.40.50.300">
    <property type="entry name" value="P-loop containing nucleotide triphosphate hydrolases"/>
    <property type="match status" value="1"/>
</dbReference>
<dbReference type="InterPro" id="IPR003593">
    <property type="entry name" value="AAA+_ATPase"/>
</dbReference>
<dbReference type="RefSeq" id="WP_066666314.1">
    <property type="nucleotide sequence ID" value="NZ_LYVF01000018.1"/>
</dbReference>
<proteinExistence type="inferred from homology"/>
<dbReference type="STRING" id="1838280.A6M21_16665"/>
<comment type="similarity">
    <text evidence="1">Belongs to the Mg-chelatase subunits D/I family. ComM subfamily.</text>
</comment>
<gene>
    <name evidence="3" type="ORF">A6M21_16665</name>
</gene>
<dbReference type="SMART" id="SM00382">
    <property type="entry name" value="AAA"/>
    <property type="match status" value="1"/>
</dbReference>
<dbReference type="InterPro" id="IPR000523">
    <property type="entry name" value="Mg_chelatse_chII-like_cat_dom"/>
</dbReference>
<keyword evidence="4" id="KW-1185">Reference proteome</keyword>
<name>A0A1B7LIG7_9FIRM</name>
<protein>
    <recommendedName>
        <fullName evidence="2">AAA+ ATPase domain-containing protein</fullName>
    </recommendedName>
</protein>